<evidence type="ECO:0008006" key="5">
    <source>
        <dbReference type="Google" id="ProtNLM"/>
    </source>
</evidence>
<keyword evidence="4" id="KW-1185">Reference proteome</keyword>
<protein>
    <recommendedName>
        <fullName evidence="5">Indoleamine 2,3-dioxygenase</fullName>
    </recommendedName>
</protein>
<dbReference type="PANTHER" id="PTHR28657:SF5">
    <property type="entry name" value="INDOLEAMINE 2,3-DIOXYGENASE"/>
    <property type="match status" value="1"/>
</dbReference>
<dbReference type="InterPro" id="IPR037217">
    <property type="entry name" value="Trp/Indoleamine_2_3_dOase-like"/>
</dbReference>
<dbReference type="Gene3D" id="1.20.58.480">
    <property type="match status" value="1"/>
</dbReference>
<evidence type="ECO:0000313" key="4">
    <source>
        <dbReference type="Proteomes" id="UP001465153"/>
    </source>
</evidence>
<organism evidence="3 4">
    <name type="scientific">Sessilibacter corallicola</name>
    <dbReference type="NCBI Taxonomy" id="2904075"/>
    <lineage>
        <taxon>Bacteria</taxon>
        <taxon>Pseudomonadati</taxon>
        <taxon>Pseudomonadota</taxon>
        <taxon>Gammaproteobacteria</taxon>
        <taxon>Cellvibrionales</taxon>
        <taxon>Cellvibrionaceae</taxon>
        <taxon>Sessilibacter</taxon>
    </lineage>
</organism>
<keyword evidence="1" id="KW-0479">Metal-binding</keyword>
<keyword evidence="2" id="KW-0408">Iron</keyword>
<name>A0ABQ0A4V0_9GAMM</name>
<evidence type="ECO:0000256" key="2">
    <source>
        <dbReference type="ARBA" id="ARBA00023004"/>
    </source>
</evidence>
<dbReference type="PANTHER" id="PTHR28657">
    <property type="entry name" value="INDOLEAMINE 2,3-DIOXYGENASE"/>
    <property type="match status" value="1"/>
</dbReference>
<evidence type="ECO:0000313" key="3">
    <source>
        <dbReference type="EMBL" id="GAA6166683.1"/>
    </source>
</evidence>
<dbReference type="EMBL" id="BAABWN010000001">
    <property type="protein sequence ID" value="GAA6166683.1"/>
    <property type="molecule type" value="Genomic_DNA"/>
</dbReference>
<proteinExistence type="predicted"/>
<dbReference type="Pfam" id="PF01231">
    <property type="entry name" value="IDO"/>
    <property type="match status" value="1"/>
</dbReference>
<dbReference type="InterPro" id="IPR000898">
    <property type="entry name" value="Indolamine_dOase"/>
</dbReference>
<dbReference type="RefSeq" id="WP_353301555.1">
    <property type="nucleotide sequence ID" value="NZ_BAABWN010000001.1"/>
</dbReference>
<dbReference type="Proteomes" id="UP001465153">
    <property type="component" value="Unassembled WGS sequence"/>
</dbReference>
<evidence type="ECO:0000256" key="1">
    <source>
        <dbReference type="ARBA" id="ARBA00022723"/>
    </source>
</evidence>
<sequence>MSSTVANDYLRSSVSHFTINSFLPEVQPIQKLPDEFKEWNHLVTELPDLLAAKKFNSVIKKQDVKDVSSLISKGEQELALLMLSVFAHASIHENWKIETRSSICPSIAVPLSEIADTLNRKPVLSYYSHGLNNWKKLDSNGDVEINNLAIICRFYGGLDESWFIRTHIDIEKKAEVLVKAANTLMNLDGYYLDSSEVVRELNVVSRTLHDIKNVLANVRSNCDPDIFFNRIQPFMRGMNRVRFEGVAKFNNQPISHPGGSGAQSLILPLIDALLGIQHAEDELLSYLIHLRAYMPIEHQNFLSVLLSKNKLRSLVLTSDDKAITDSYNNCIYELAEFRSEHLKITVDYIHKPASKYSQSRERGEIGTGGSPFMKYLKKHREETLNHLIT</sequence>
<dbReference type="SUPFAM" id="SSF140959">
    <property type="entry name" value="Indolic compounds 2,3-dioxygenase-like"/>
    <property type="match status" value="1"/>
</dbReference>
<gene>
    <name evidence="3" type="ORF">NBRC116591_04930</name>
</gene>
<reference evidence="3 4" key="1">
    <citation type="submission" date="2024-04" db="EMBL/GenBank/DDBJ databases">
        <title>Draft genome sequence of Sessilibacter corallicola NBRC 116591.</title>
        <authorList>
            <person name="Miyakawa T."/>
            <person name="Kusuya Y."/>
            <person name="Miura T."/>
        </authorList>
    </citation>
    <scope>NUCLEOTIDE SEQUENCE [LARGE SCALE GENOMIC DNA]</scope>
    <source>
        <strain evidence="3 4">KU-00831-HH</strain>
    </source>
</reference>
<accession>A0ABQ0A4V0</accession>
<comment type="caution">
    <text evidence="3">The sequence shown here is derived from an EMBL/GenBank/DDBJ whole genome shotgun (WGS) entry which is preliminary data.</text>
</comment>